<feature type="domain" description="VWFA" evidence="1">
    <location>
        <begin position="46"/>
        <end position="246"/>
    </location>
</feature>
<reference evidence="3" key="1">
    <citation type="submission" date="2016-10" db="EMBL/GenBank/DDBJ databases">
        <authorList>
            <person name="Varghese N."/>
            <person name="Submissions S."/>
        </authorList>
    </citation>
    <scope>NUCLEOTIDE SEQUENCE [LARGE SCALE GENOMIC DNA]</scope>
    <source>
        <strain evidence="3">DSM 15719</strain>
    </source>
</reference>
<evidence type="ECO:0000313" key="3">
    <source>
        <dbReference type="Proteomes" id="UP000183658"/>
    </source>
</evidence>
<dbReference type="InterPro" id="IPR002035">
    <property type="entry name" value="VWF_A"/>
</dbReference>
<name>A0A1H9I0W4_FLAFI</name>
<protein>
    <submittedName>
        <fullName evidence="2">von Willebrand factor type A domain-containing protein</fullName>
    </submittedName>
</protein>
<evidence type="ECO:0000259" key="1">
    <source>
        <dbReference type="PROSITE" id="PS50234"/>
    </source>
</evidence>
<gene>
    <name evidence="2" type="ORF">SAMN05444355_103324</name>
</gene>
<evidence type="ECO:0000313" key="2">
    <source>
        <dbReference type="EMBL" id="SEQ68241.1"/>
    </source>
</evidence>
<dbReference type="OrthoDB" id="1437859at2"/>
<dbReference type="SUPFAM" id="SSF53300">
    <property type="entry name" value="vWA-like"/>
    <property type="match status" value="1"/>
</dbReference>
<dbReference type="AlphaFoldDB" id="A0A1H9I0W4"/>
<dbReference type="InterPro" id="IPR036465">
    <property type="entry name" value="vWFA_dom_sf"/>
</dbReference>
<dbReference type="RefSeq" id="WP_074722647.1">
    <property type="nucleotide sequence ID" value="NZ_CBCRVS010000012.1"/>
</dbReference>
<dbReference type="Proteomes" id="UP000183658">
    <property type="component" value="Unassembled WGS sequence"/>
</dbReference>
<organism evidence="2 3">
    <name type="scientific">Flavobacterium frigoris</name>
    <dbReference type="NCBI Taxonomy" id="229204"/>
    <lineage>
        <taxon>Bacteria</taxon>
        <taxon>Pseudomonadati</taxon>
        <taxon>Bacteroidota</taxon>
        <taxon>Flavobacteriia</taxon>
        <taxon>Flavobacteriales</taxon>
        <taxon>Flavobacteriaceae</taxon>
        <taxon>Flavobacterium</taxon>
    </lineage>
</organism>
<accession>A0A1H9I0W4</accession>
<dbReference type="Gene3D" id="3.40.50.410">
    <property type="entry name" value="von Willebrand factor, type A domain"/>
    <property type="match status" value="1"/>
</dbReference>
<proteinExistence type="predicted"/>
<dbReference type="Pfam" id="PF00092">
    <property type="entry name" value="VWA"/>
    <property type="match status" value="1"/>
</dbReference>
<keyword evidence="3" id="KW-1185">Reference proteome</keyword>
<dbReference type="EMBL" id="FOFZ01000003">
    <property type="protein sequence ID" value="SEQ68241.1"/>
    <property type="molecule type" value="Genomic_DNA"/>
</dbReference>
<sequence length="253" mass="28793">MSKEIQKVDSTISTTTKNKLDLSKFNNAALSSALSNIELPRLFHQLVFFVLDGTGSMTWEGKTGSSKGEEIDIAIKKIIKRLLESKNKNCFDIGVYAFAEEHATILQPSKMANDMLDINYNPTLFFKENYKFEYLDDTLDLVDLEINNYYKKHEGKNCQSLVIILSDGAIRHFESASEKTKKIKSNQKTTVSSILFEDIRWSNDEDFLNQTKNKLKELASNNQNGHSFFISDVDPDAIRNHMIKSISTVSKID</sequence>
<dbReference type="PROSITE" id="PS50234">
    <property type="entry name" value="VWFA"/>
    <property type="match status" value="1"/>
</dbReference>